<keyword evidence="4" id="KW-1185">Reference proteome</keyword>
<protein>
    <recommendedName>
        <fullName evidence="2">DDE-1 domain-containing protein</fullName>
    </recommendedName>
</protein>
<reference evidence="3" key="1">
    <citation type="submission" date="2022-11" db="EMBL/GenBank/DDBJ databases">
        <title>Centuries of genome instability and evolution in soft-shell clam transmissible cancer (bioRxiv).</title>
        <authorList>
            <person name="Hart S.F.M."/>
            <person name="Yonemitsu M.A."/>
            <person name="Giersch R.M."/>
            <person name="Beal B.F."/>
            <person name="Arriagada G."/>
            <person name="Davis B.W."/>
            <person name="Ostrander E.A."/>
            <person name="Goff S.P."/>
            <person name="Metzger M.J."/>
        </authorList>
    </citation>
    <scope>NUCLEOTIDE SEQUENCE</scope>
    <source>
        <strain evidence="3">MELC-2E11</strain>
        <tissue evidence="3">Siphon/mantle</tissue>
    </source>
</reference>
<dbReference type="EMBL" id="CP111027">
    <property type="protein sequence ID" value="WAR29262.1"/>
    <property type="molecule type" value="Genomic_DNA"/>
</dbReference>
<feature type="domain" description="DDE-1" evidence="2">
    <location>
        <begin position="192"/>
        <end position="260"/>
    </location>
</feature>
<proteinExistence type="predicted"/>
<dbReference type="Pfam" id="PF03184">
    <property type="entry name" value="DDE_1"/>
    <property type="match status" value="1"/>
</dbReference>
<evidence type="ECO:0000313" key="4">
    <source>
        <dbReference type="Proteomes" id="UP001164746"/>
    </source>
</evidence>
<dbReference type="Proteomes" id="UP001164746">
    <property type="component" value="Chromosome 16"/>
</dbReference>
<sequence>MSVYKAAILYGLPESMLRDRTLGLQPVTNEHENLPSLGQLPTFTANEERQLVEHLSYMASIGYGHTRSELLNLATDWAITLSTGRSRRRNPDVTLAKPQKLSVLRAKCTSEETINKYFAELEKVMKKHDLDNHPELIWNIDETGLMMEHNPRHVVCVKGMTPQAITSSRVKTVTIIACGSAAGIRLPPYYDHSVMILFDGHKSHINLTLSAWGEANNVVFFVLPQHTSHPLDVGCFGPLKNIYHSECQSYMRRNPGMQINRYNIAEISSKAYNKGVCAENLISAFRKTGVFPRRRYSITPAKTAPSAIYTIDHTGDHVHSIVNSQDVQPESFLDRKQKNTESSGDNQNARKRKPTIMGDITSPSKKELMMPNENVKKPKKTVKEKKTKNAHLSPVPGPSAYCKILASSDTEKEDLCCVCRKFSPEPMNVAFTIELVNWGECDKCGHWTHLKYCSQVKVVRRHDEFLCPCCE</sequence>
<accession>A0ABY7G7G9</accession>
<feature type="region of interest" description="Disordered" evidence="1">
    <location>
        <begin position="335"/>
        <end position="370"/>
    </location>
</feature>
<name>A0ABY7G7G9_MYAAR</name>
<dbReference type="InterPro" id="IPR004875">
    <property type="entry name" value="DDE_SF_endonuclease_dom"/>
</dbReference>
<evidence type="ECO:0000256" key="1">
    <source>
        <dbReference type="SAM" id="MobiDB-lite"/>
    </source>
</evidence>
<organism evidence="3 4">
    <name type="scientific">Mya arenaria</name>
    <name type="common">Soft-shell clam</name>
    <dbReference type="NCBI Taxonomy" id="6604"/>
    <lineage>
        <taxon>Eukaryota</taxon>
        <taxon>Metazoa</taxon>
        <taxon>Spiralia</taxon>
        <taxon>Lophotrochozoa</taxon>
        <taxon>Mollusca</taxon>
        <taxon>Bivalvia</taxon>
        <taxon>Autobranchia</taxon>
        <taxon>Heteroconchia</taxon>
        <taxon>Euheterodonta</taxon>
        <taxon>Imparidentia</taxon>
        <taxon>Neoheterodontei</taxon>
        <taxon>Myida</taxon>
        <taxon>Myoidea</taxon>
        <taxon>Myidae</taxon>
        <taxon>Mya</taxon>
    </lineage>
</organism>
<evidence type="ECO:0000313" key="3">
    <source>
        <dbReference type="EMBL" id="WAR29262.1"/>
    </source>
</evidence>
<evidence type="ECO:0000259" key="2">
    <source>
        <dbReference type="Pfam" id="PF03184"/>
    </source>
</evidence>
<gene>
    <name evidence="3" type="ORF">MAR_002830</name>
</gene>